<sequence length="335" mass="36345">MAKIRKVVITEYGDVGVLKVADATCPPPPKGHVQIATLYSGFSGADVNMRKGIYPFMKKAPLTPGYCLVGRVTALGDECSIFNPGDIVAVLTKYDAEAELVNQPEKYCVRVKDGVDLQQAAALPCDWVTAYNMVTKYAKVARGQKVFVHGLSGAVGFAIMKISQLQGAEVYGTASQRNHAILVEHGAHPFVYTDKKWIAQMQGLGGAHAVFDPLGYESFDESYSILSPKGILVAYGNNKDSIADEGHLRSPMFALTKMLARNLNPITGKRTTFFGLNRDSSYYHPSLTTLLDMLAAGTITVPIKNVWDLEEIQTAHREWGSGTGVGSLLIKVAKD</sequence>
<dbReference type="InterPro" id="IPR011032">
    <property type="entry name" value="GroES-like_sf"/>
</dbReference>
<dbReference type="InterPro" id="IPR013154">
    <property type="entry name" value="ADH-like_N"/>
</dbReference>
<dbReference type="InterPro" id="IPR020843">
    <property type="entry name" value="ER"/>
</dbReference>
<dbReference type="SUPFAM" id="SSF50129">
    <property type="entry name" value="GroES-like"/>
    <property type="match status" value="1"/>
</dbReference>
<evidence type="ECO:0000313" key="3">
    <source>
        <dbReference type="Proteomes" id="UP001396898"/>
    </source>
</evidence>
<dbReference type="EMBL" id="JAQQWI010000014">
    <property type="protein sequence ID" value="KAK8013160.1"/>
    <property type="molecule type" value="Genomic_DNA"/>
</dbReference>
<comment type="caution">
    <text evidence="2">The sequence shown here is derived from an EMBL/GenBank/DDBJ whole genome shotgun (WGS) entry which is preliminary data.</text>
</comment>
<reference evidence="2 3" key="1">
    <citation type="submission" date="2023-01" db="EMBL/GenBank/DDBJ databases">
        <title>Analysis of 21 Apiospora genomes using comparative genomics revels a genus with tremendous synthesis potential of carbohydrate active enzymes and secondary metabolites.</title>
        <authorList>
            <person name="Sorensen T."/>
        </authorList>
    </citation>
    <scope>NUCLEOTIDE SEQUENCE [LARGE SCALE GENOMIC DNA]</scope>
    <source>
        <strain evidence="2 3">CBS 20057</strain>
    </source>
</reference>
<dbReference type="CDD" id="cd08273">
    <property type="entry name" value="MDR8"/>
    <property type="match status" value="1"/>
</dbReference>
<dbReference type="Pfam" id="PF08240">
    <property type="entry name" value="ADH_N"/>
    <property type="match status" value="1"/>
</dbReference>
<dbReference type="Gene3D" id="3.90.180.10">
    <property type="entry name" value="Medium-chain alcohol dehydrogenases, catalytic domain"/>
    <property type="match status" value="1"/>
</dbReference>
<keyword evidence="3" id="KW-1185">Reference proteome</keyword>
<accession>A0ABR1RK06</accession>
<dbReference type="InterPro" id="IPR036291">
    <property type="entry name" value="NAD(P)-bd_dom_sf"/>
</dbReference>
<protein>
    <submittedName>
        <fullName evidence="2">GroES-like protein</fullName>
    </submittedName>
</protein>
<proteinExistence type="predicted"/>
<dbReference type="Proteomes" id="UP001396898">
    <property type="component" value="Unassembled WGS sequence"/>
</dbReference>
<gene>
    <name evidence="2" type="ORF">PG991_009431</name>
</gene>
<feature type="domain" description="Enoyl reductase (ER)" evidence="1">
    <location>
        <begin position="13"/>
        <end position="330"/>
    </location>
</feature>
<dbReference type="SMART" id="SM00829">
    <property type="entry name" value="PKS_ER"/>
    <property type="match status" value="1"/>
</dbReference>
<dbReference type="Gene3D" id="3.40.50.720">
    <property type="entry name" value="NAD(P)-binding Rossmann-like Domain"/>
    <property type="match status" value="1"/>
</dbReference>
<dbReference type="Pfam" id="PF13602">
    <property type="entry name" value="ADH_zinc_N_2"/>
    <property type="match status" value="1"/>
</dbReference>
<organism evidence="2 3">
    <name type="scientific">Apiospora marii</name>
    <dbReference type="NCBI Taxonomy" id="335849"/>
    <lineage>
        <taxon>Eukaryota</taxon>
        <taxon>Fungi</taxon>
        <taxon>Dikarya</taxon>
        <taxon>Ascomycota</taxon>
        <taxon>Pezizomycotina</taxon>
        <taxon>Sordariomycetes</taxon>
        <taxon>Xylariomycetidae</taxon>
        <taxon>Amphisphaeriales</taxon>
        <taxon>Apiosporaceae</taxon>
        <taxon>Apiospora</taxon>
    </lineage>
</organism>
<dbReference type="SUPFAM" id="SSF51735">
    <property type="entry name" value="NAD(P)-binding Rossmann-fold domains"/>
    <property type="match status" value="1"/>
</dbReference>
<dbReference type="PANTHER" id="PTHR43677">
    <property type="entry name" value="SHORT-CHAIN DEHYDROGENASE/REDUCTASE"/>
    <property type="match status" value="1"/>
</dbReference>
<name>A0ABR1RK06_9PEZI</name>
<evidence type="ECO:0000313" key="2">
    <source>
        <dbReference type="EMBL" id="KAK8013160.1"/>
    </source>
</evidence>
<evidence type="ECO:0000259" key="1">
    <source>
        <dbReference type="SMART" id="SM00829"/>
    </source>
</evidence>
<dbReference type="PANTHER" id="PTHR43677:SF4">
    <property type="entry name" value="QUINONE OXIDOREDUCTASE-LIKE PROTEIN 2"/>
    <property type="match status" value="1"/>
</dbReference>
<dbReference type="InterPro" id="IPR051397">
    <property type="entry name" value="Zn-ADH-like_protein"/>
</dbReference>